<organism evidence="9 10">
    <name type="scientific">Thiohalobacter thiocyanaticus</name>
    <dbReference type="NCBI Taxonomy" id="585455"/>
    <lineage>
        <taxon>Bacteria</taxon>
        <taxon>Pseudomonadati</taxon>
        <taxon>Pseudomonadota</taxon>
        <taxon>Gammaproteobacteria</taxon>
        <taxon>Thiohalobacterales</taxon>
        <taxon>Thiohalobacteraceae</taxon>
        <taxon>Thiohalobacter</taxon>
    </lineage>
</organism>
<dbReference type="OrthoDB" id="9811798at2"/>
<feature type="transmembrane region" description="Helical" evidence="6">
    <location>
        <begin position="6"/>
        <end position="26"/>
    </location>
</feature>
<evidence type="ECO:0000313" key="10">
    <source>
        <dbReference type="Proteomes" id="UP000287798"/>
    </source>
</evidence>
<name>A0A426QM54_9GAMM</name>
<dbReference type="GO" id="GO:0016020">
    <property type="term" value="C:membrane"/>
    <property type="evidence" value="ECO:0007669"/>
    <property type="project" value="UniProtKB-SubCell"/>
</dbReference>
<dbReference type="GO" id="GO:0008137">
    <property type="term" value="F:NADH dehydrogenase (ubiquinone) activity"/>
    <property type="evidence" value="ECO:0007669"/>
    <property type="project" value="InterPro"/>
</dbReference>
<dbReference type="GO" id="GO:0003954">
    <property type="term" value="F:NADH dehydrogenase activity"/>
    <property type="evidence" value="ECO:0007669"/>
    <property type="project" value="TreeGrafter"/>
</dbReference>
<dbReference type="GO" id="GO:0015990">
    <property type="term" value="P:electron transport coupled proton transport"/>
    <property type="evidence" value="ECO:0007669"/>
    <property type="project" value="TreeGrafter"/>
</dbReference>
<dbReference type="AlphaFoldDB" id="A0A426QM54"/>
<dbReference type="InterPro" id="IPR001750">
    <property type="entry name" value="ND/Mrp_TM"/>
</dbReference>
<feature type="transmembrane region" description="Helical" evidence="6">
    <location>
        <begin position="257"/>
        <end position="274"/>
    </location>
</feature>
<feature type="transmembrane region" description="Helical" evidence="6">
    <location>
        <begin position="92"/>
        <end position="112"/>
    </location>
</feature>
<sequence>MAWDTFLSPGIPLLLSPLLLGLVWLIPDRVANARPVVMGRLVQVAALAGIGVVCLVLVLLARQSPAAVTYGLFTESQAGALASAFSVTADSLSLTVLALVSLLVALVARFSTNYLLGDARQGSFFRWLAFTAGAFMLVVVAGDLLSFALAIILTGTGLNRLLTYFRQRLPAQMVAHKKLLFSRGADACLLAATLLIGFGVGTLSFEGIAAAVGTGEAAINWQLHLAAWLIAGYAVLKTGQFPFHGWLLQVMEAPTPVSALLHAGIVYSGPLLILRTHELLLAEGAALVLVLVVGLMTVTLAALVMLTQTAIKSSLAWSTAGQLGFMLW</sequence>
<evidence type="ECO:0000259" key="8">
    <source>
        <dbReference type="Pfam" id="PF00662"/>
    </source>
</evidence>
<dbReference type="PANTHER" id="PTHR42829:SF1">
    <property type="entry name" value="INORGANIC CARBON TRANSPORTER SUBUNIT DABB-RELATED"/>
    <property type="match status" value="1"/>
</dbReference>
<evidence type="ECO:0000313" key="9">
    <source>
        <dbReference type="EMBL" id="RRQ22756.1"/>
    </source>
</evidence>
<protein>
    <recommendedName>
        <fullName evidence="11">NADH:quinone oxidoreductase/Mrp antiporter membrane subunit domain-containing protein</fullName>
    </recommendedName>
</protein>
<keyword evidence="4 6" id="KW-0472">Membrane</keyword>
<dbReference type="PANTHER" id="PTHR42829">
    <property type="entry name" value="NADH-UBIQUINONE OXIDOREDUCTASE CHAIN 5"/>
    <property type="match status" value="1"/>
</dbReference>
<dbReference type="InterPro" id="IPR001516">
    <property type="entry name" value="Proton_antipo_N"/>
</dbReference>
<dbReference type="GO" id="GO:0042773">
    <property type="term" value="P:ATP synthesis coupled electron transport"/>
    <property type="evidence" value="ECO:0007669"/>
    <property type="project" value="InterPro"/>
</dbReference>
<feature type="domain" description="NADH:quinone oxidoreductase/Mrp antiporter transmembrane" evidence="7">
    <location>
        <begin position="141"/>
        <end position="327"/>
    </location>
</feature>
<evidence type="ECO:0000256" key="1">
    <source>
        <dbReference type="ARBA" id="ARBA00004127"/>
    </source>
</evidence>
<dbReference type="Pfam" id="PF00662">
    <property type="entry name" value="Proton_antipo_N"/>
    <property type="match status" value="1"/>
</dbReference>
<dbReference type="Pfam" id="PF00361">
    <property type="entry name" value="Proton_antipo_M"/>
    <property type="match status" value="1"/>
</dbReference>
<gene>
    <name evidence="9" type="ORF">D6C00_13010</name>
</gene>
<comment type="caution">
    <text evidence="9">The sequence shown here is derived from an EMBL/GenBank/DDBJ whole genome shotgun (WGS) entry which is preliminary data.</text>
</comment>
<proteinExistence type="predicted"/>
<accession>A0A426QM54</accession>
<feature type="domain" description="NADH-Ubiquinone oxidoreductase (complex I) chain 5 N-terminal" evidence="8">
    <location>
        <begin position="78"/>
        <end position="125"/>
    </location>
</feature>
<dbReference type="RefSeq" id="WP_125182096.1">
    <property type="nucleotide sequence ID" value="NZ_QZMU01000001.1"/>
</dbReference>
<evidence type="ECO:0000259" key="7">
    <source>
        <dbReference type="Pfam" id="PF00361"/>
    </source>
</evidence>
<feature type="transmembrane region" description="Helical" evidence="6">
    <location>
        <begin position="124"/>
        <end position="141"/>
    </location>
</feature>
<feature type="transmembrane region" description="Helical" evidence="6">
    <location>
        <begin position="38"/>
        <end position="61"/>
    </location>
</feature>
<evidence type="ECO:0000256" key="5">
    <source>
        <dbReference type="RuleBase" id="RU000320"/>
    </source>
</evidence>
<reference evidence="9 10" key="1">
    <citation type="journal article" date="2010" name="Int. J. Syst. Evol. Microbiol.">
        <title>Thiohalobacter thiocyanaticus gen. nov., sp. nov., a moderately halophilic, sulfur-oxidizing gammaproteobacterium from hypersaline lakes, that utilizes thiocyanate.</title>
        <authorList>
            <person name="Sorokin D.Y."/>
            <person name="Kovaleva O.L."/>
            <person name="Tourova T.P."/>
            <person name="Muyzer G."/>
        </authorList>
    </citation>
    <scope>NUCLEOTIDE SEQUENCE [LARGE SCALE GENOMIC DNA]</scope>
    <source>
        <strain evidence="9 10">Hrh1</strain>
    </source>
</reference>
<dbReference type="EMBL" id="QZMU01000001">
    <property type="protein sequence ID" value="RRQ22756.1"/>
    <property type="molecule type" value="Genomic_DNA"/>
</dbReference>
<feature type="transmembrane region" description="Helical" evidence="6">
    <location>
        <begin position="187"/>
        <end position="212"/>
    </location>
</feature>
<evidence type="ECO:0000256" key="6">
    <source>
        <dbReference type="SAM" id="Phobius"/>
    </source>
</evidence>
<evidence type="ECO:0008006" key="11">
    <source>
        <dbReference type="Google" id="ProtNLM"/>
    </source>
</evidence>
<keyword evidence="3 6" id="KW-1133">Transmembrane helix</keyword>
<dbReference type="InterPro" id="IPR003945">
    <property type="entry name" value="NU5C-like"/>
</dbReference>
<dbReference type="Proteomes" id="UP000287798">
    <property type="component" value="Unassembled WGS sequence"/>
</dbReference>
<evidence type="ECO:0000256" key="2">
    <source>
        <dbReference type="ARBA" id="ARBA00022692"/>
    </source>
</evidence>
<dbReference type="GO" id="GO:0012505">
    <property type="term" value="C:endomembrane system"/>
    <property type="evidence" value="ECO:0007669"/>
    <property type="project" value="UniProtKB-SubCell"/>
</dbReference>
<feature type="transmembrane region" description="Helical" evidence="6">
    <location>
        <begin position="218"/>
        <end position="236"/>
    </location>
</feature>
<keyword evidence="2 5" id="KW-0812">Transmembrane</keyword>
<keyword evidence="10" id="KW-1185">Reference proteome</keyword>
<evidence type="ECO:0000256" key="3">
    <source>
        <dbReference type="ARBA" id="ARBA00022989"/>
    </source>
</evidence>
<dbReference type="PRINTS" id="PR01434">
    <property type="entry name" value="NADHDHGNASE5"/>
</dbReference>
<feature type="transmembrane region" description="Helical" evidence="6">
    <location>
        <begin position="286"/>
        <end position="306"/>
    </location>
</feature>
<comment type="subcellular location">
    <subcellularLocation>
        <location evidence="1">Endomembrane system</location>
        <topology evidence="1">Multi-pass membrane protein</topology>
    </subcellularLocation>
    <subcellularLocation>
        <location evidence="5">Membrane</location>
        <topology evidence="5">Multi-pass membrane protein</topology>
    </subcellularLocation>
</comment>
<feature type="transmembrane region" description="Helical" evidence="6">
    <location>
        <begin position="147"/>
        <end position="166"/>
    </location>
</feature>
<evidence type="ECO:0000256" key="4">
    <source>
        <dbReference type="ARBA" id="ARBA00023136"/>
    </source>
</evidence>